<comment type="subunit">
    <text evidence="3">Monomer.</text>
</comment>
<comment type="caution">
    <text evidence="9">The sequence shown here is derived from an EMBL/GenBank/DDBJ whole genome shotgun (WGS) entry which is preliminary data.</text>
</comment>
<dbReference type="GO" id="GO:0016837">
    <property type="term" value="F:carbon-oxygen lyase activity, acting on polysaccharides"/>
    <property type="evidence" value="ECO:0007669"/>
    <property type="project" value="UniProtKB-ARBA"/>
</dbReference>
<dbReference type="AlphaFoldDB" id="A0A831QTJ4"/>
<name>A0A831QTJ4_9FLAO</name>
<evidence type="ECO:0000259" key="8">
    <source>
        <dbReference type="Pfam" id="PF09093"/>
    </source>
</evidence>
<dbReference type="InterPro" id="IPR008929">
    <property type="entry name" value="Chondroitin_lyas"/>
</dbReference>
<dbReference type="Pfam" id="PF09092">
    <property type="entry name" value="Lyase_N"/>
    <property type="match status" value="1"/>
</dbReference>
<dbReference type="SUPFAM" id="SSF74650">
    <property type="entry name" value="Galactose mutarotase-like"/>
    <property type="match status" value="1"/>
</dbReference>
<gene>
    <name evidence="9" type="ORF">ENH87_19725</name>
</gene>
<dbReference type="InterPro" id="IPR011071">
    <property type="entry name" value="Lyase_8-like_C"/>
</dbReference>
<dbReference type="InterPro" id="IPR008979">
    <property type="entry name" value="Galactose-bd-like_sf"/>
</dbReference>
<protein>
    <recommendedName>
        <fullName evidence="10">Chondroitin-sulfate-ABC endolyase/exolyase</fullName>
    </recommendedName>
</protein>
<evidence type="ECO:0000259" key="7">
    <source>
        <dbReference type="Pfam" id="PF09092"/>
    </source>
</evidence>
<dbReference type="SUPFAM" id="SSF48230">
    <property type="entry name" value="Chondroitin AC/alginate lyase"/>
    <property type="match status" value="1"/>
</dbReference>
<dbReference type="Gene3D" id="1.50.10.100">
    <property type="entry name" value="Chondroitin AC/alginate lyase"/>
    <property type="match status" value="1"/>
</dbReference>
<dbReference type="Pfam" id="PF09093">
    <property type="entry name" value="Lyase_catalyt"/>
    <property type="match status" value="1"/>
</dbReference>
<dbReference type="GO" id="GO:0005975">
    <property type="term" value="P:carbohydrate metabolic process"/>
    <property type="evidence" value="ECO:0007669"/>
    <property type="project" value="InterPro"/>
</dbReference>
<accession>A0A831QTJ4</accession>
<evidence type="ECO:0000256" key="4">
    <source>
        <dbReference type="ARBA" id="ARBA00022837"/>
    </source>
</evidence>
<dbReference type="InterPro" id="IPR014718">
    <property type="entry name" value="GH-type_carb-bd"/>
</dbReference>
<dbReference type="Gene3D" id="2.70.98.10">
    <property type="match status" value="1"/>
</dbReference>
<keyword evidence="4" id="KW-0106">Calcium</keyword>
<proteinExistence type="inferred from homology"/>
<dbReference type="InterPro" id="IPR011013">
    <property type="entry name" value="Gal_mutarotase_sf_dom"/>
</dbReference>
<evidence type="ECO:0000256" key="5">
    <source>
        <dbReference type="ARBA" id="ARBA00023239"/>
    </source>
</evidence>
<dbReference type="Proteomes" id="UP000886191">
    <property type="component" value="Unassembled WGS sequence"/>
</dbReference>
<dbReference type="Gene3D" id="2.60.120.430">
    <property type="entry name" value="Galactose-binding lectin"/>
    <property type="match status" value="1"/>
</dbReference>
<dbReference type="InterPro" id="IPR015177">
    <property type="entry name" value="Lyase_catalyt"/>
</dbReference>
<feature type="domain" description="Lyase N-terminal" evidence="7">
    <location>
        <begin position="87"/>
        <end position="257"/>
    </location>
</feature>
<dbReference type="SUPFAM" id="SSF49785">
    <property type="entry name" value="Galactose-binding domain-like"/>
    <property type="match status" value="1"/>
</dbReference>
<evidence type="ECO:0000256" key="2">
    <source>
        <dbReference type="ARBA" id="ARBA00006699"/>
    </source>
</evidence>
<dbReference type="GO" id="GO:0005576">
    <property type="term" value="C:extracellular region"/>
    <property type="evidence" value="ECO:0007669"/>
    <property type="project" value="InterPro"/>
</dbReference>
<comment type="cofactor">
    <cofactor evidence="1">
        <name>Ca(2+)</name>
        <dbReference type="ChEBI" id="CHEBI:29108"/>
    </cofactor>
</comment>
<organism evidence="9">
    <name type="scientific">Pricia antarctica</name>
    <dbReference type="NCBI Taxonomy" id="641691"/>
    <lineage>
        <taxon>Bacteria</taxon>
        <taxon>Pseudomonadati</taxon>
        <taxon>Bacteroidota</taxon>
        <taxon>Flavobacteriia</taxon>
        <taxon>Flavobacteriales</taxon>
        <taxon>Flavobacteriaceae</taxon>
        <taxon>Pricia</taxon>
    </lineage>
</organism>
<evidence type="ECO:0000256" key="1">
    <source>
        <dbReference type="ARBA" id="ARBA00001913"/>
    </source>
</evidence>
<dbReference type="PANTHER" id="PTHR37322:SF3">
    <property type="entry name" value="CHONDROITIN SULFATE ABC EXOLYASE"/>
    <property type="match status" value="1"/>
</dbReference>
<dbReference type="Pfam" id="PF02278">
    <property type="entry name" value="Lyase_8"/>
    <property type="match status" value="1"/>
</dbReference>
<feature type="domain" description="Lyase catalytic" evidence="8">
    <location>
        <begin position="286"/>
        <end position="631"/>
    </location>
</feature>
<comment type="similarity">
    <text evidence="2">Belongs to the polysaccharide lyase 8 family.</text>
</comment>
<evidence type="ECO:0000256" key="3">
    <source>
        <dbReference type="ARBA" id="ARBA00011245"/>
    </source>
</evidence>
<dbReference type="InterPro" id="IPR039174">
    <property type="entry name" value="Chondroitin_ABC_lyase"/>
</dbReference>
<keyword evidence="5" id="KW-0456">Lyase</keyword>
<dbReference type="InterPro" id="IPR003159">
    <property type="entry name" value="Lyase_8_central_dom"/>
</dbReference>
<dbReference type="SUPFAM" id="SSF49863">
    <property type="entry name" value="Hyaluronate lyase-like, C-terminal domain"/>
    <property type="match status" value="1"/>
</dbReference>
<evidence type="ECO:0008006" key="10">
    <source>
        <dbReference type="Google" id="ProtNLM"/>
    </source>
</evidence>
<dbReference type="Gene3D" id="2.60.220.10">
    <property type="entry name" value="Polysaccharide lyase family 8-like, C-terminal"/>
    <property type="match status" value="1"/>
</dbReference>
<dbReference type="EMBL" id="DRGL01000074">
    <property type="protein sequence ID" value="HEA23125.1"/>
    <property type="molecule type" value="Genomic_DNA"/>
</dbReference>
<dbReference type="PANTHER" id="PTHR37322">
    <property type="match status" value="1"/>
</dbReference>
<dbReference type="GO" id="GO:0006027">
    <property type="term" value="P:glycosaminoglycan catabolic process"/>
    <property type="evidence" value="ECO:0007669"/>
    <property type="project" value="InterPro"/>
</dbReference>
<dbReference type="InterPro" id="IPR015176">
    <property type="entry name" value="Lyase_N"/>
</dbReference>
<evidence type="ECO:0000259" key="6">
    <source>
        <dbReference type="Pfam" id="PF02278"/>
    </source>
</evidence>
<feature type="domain" description="Polysaccharide lyase family 8 central" evidence="6">
    <location>
        <begin position="660"/>
        <end position="929"/>
    </location>
</feature>
<evidence type="ECO:0000313" key="9">
    <source>
        <dbReference type="EMBL" id="HEA23125.1"/>
    </source>
</evidence>
<sequence>MPKLNIQKGMYILILRSIDILNRAIFEKPLFGKIFTEVSLCRRMATLLTGSLTHKLAHVRPAFYFLPLIVLLFCTVGRAQQNSLPAVASFEQEQVLKHYDRSKNSRISISKSHHRFGTSALEWAWSGTGNSFGTSNFRILERDPKMQVYEEIFPSSPTLVLSVYNEIPQKGTVKFIYQKNGKDQTWFSIPLQFKGWRTFRVPFYEMQGNAPQKMAAVDYDYFKVSTDVKQGKLFFDDIVFSQYMDNRYPYPDLMVPFIKRDQDRSVDHWMPLIENLEGLEEVKVATLSPTEVKDLKLVGDRLQENVFSKNSNTIFSEAASAYASLNIHEKGGNILGPPLTYNSKEVYFDALQQGTGAENDVKSFGQTLKNMAQAFVATTDNTEKEELEQHFVMASRYFLDQGWQKGVSGGTRHHVGYATGELTEAFYIMLKTLKKAELLQEIGESLQWLNNLGMLLDESDNFHVNIDYLNTQAYYHLMVIFLSESKEKQGALLKAYSNYLSVVLAQQDEEWGFKPDGTAWHHNGHYPAYGLGAFQKVPGIFHILSGTVFRIGEVGHRNFKKALLTTADYSQLYDWGFGNAGRHPLESSKGDNIRSLQEPYLQMAFSGNPEGTSEVDKEVAAAYIRLWGQEDSLNRKLFMEQGIQEQQMPGYRTLPYGATAIHRRADWAAIIKGYSKYVWSSEIYSASNRYGRYPANGTVELLNREGEQGSGFVQEGWDWNRYPGATIVYLSLEELETEKSLLMFLSEESFAGAGQLGDNGVFGMVLNESKGFNADGLVSDRSVRFPEKLQAKKSVFSFGDKLICIGTNISSVNQEHPVQTNLFQTSLKNPEMPMYMDRQGFVDGFPFSYDIGNWIVDPYGNGYHILSENPIHAQRKEQHSYHNKYSIRTGEMNAKGHGAKETHGNFASAWIDHGPAPENASYQYVIYPFLSIKEQKSFGKKSAEVASYTIERADSTAHIVSDKTKSTTGYVIFDSDDFLGTTILKSVSAPSLVMLKRDAPDSITISAVQPDLNFQKNEKKKNGFNNYSRPVALALTLKGNWELKEGAEVQSLKNTNGETIIGLECQHGFSEVFELKKMN</sequence>
<reference evidence="9" key="1">
    <citation type="journal article" date="2020" name="mSystems">
        <title>Genome- and Community-Level Interaction Insights into Carbon Utilization and Element Cycling Functions of Hydrothermarchaeota in Hydrothermal Sediment.</title>
        <authorList>
            <person name="Zhou Z."/>
            <person name="Liu Y."/>
            <person name="Xu W."/>
            <person name="Pan J."/>
            <person name="Luo Z.H."/>
            <person name="Li M."/>
        </authorList>
    </citation>
    <scope>NUCLEOTIDE SEQUENCE [LARGE SCALE GENOMIC DNA]</scope>
    <source>
        <strain evidence="9">HyVt-345</strain>
    </source>
</reference>
<dbReference type="GO" id="GO:0030246">
    <property type="term" value="F:carbohydrate binding"/>
    <property type="evidence" value="ECO:0007669"/>
    <property type="project" value="InterPro"/>
</dbReference>